<dbReference type="Gene3D" id="1.10.10.10">
    <property type="entry name" value="Winged helix-like DNA-binding domain superfamily/Winged helix DNA-binding domain"/>
    <property type="match status" value="1"/>
</dbReference>
<evidence type="ECO:0000313" key="3">
    <source>
        <dbReference type="Proteomes" id="UP000295277"/>
    </source>
</evidence>
<comment type="caution">
    <text evidence="2">The sequence shown here is derived from an EMBL/GenBank/DDBJ whole genome shotgun (WGS) entry which is preliminary data.</text>
</comment>
<dbReference type="AlphaFoldDB" id="A0A4R1Z0A2"/>
<accession>A0A4R1Z0A2</accession>
<evidence type="ECO:0000313" key="2">
    <source>
        <dbReference type="EMBL" id="TCM86563.1"/>
    </source>
</evidence>
<sequence>MLGARKAVQQGFITLEMSLRGLLRNFGLKVGSISRGRFEPRIRELTAGNPMLETATEPMLRARQSLRQELAGLERRVRQLAQEDPACRRMMSTRKARRENWLCLPVKRQDRRSVAYHVSALPSRAFDALISRILDLPALDAGSFAIADLPKPQGGRGAGPRQYRALVGAAPDAHPAQRGPWRSQPRMARAARSPGARNRLA</sequence>
<keyword evidence="3" id="KW-1185">Reference proteome</keyword>
<name>A0A4R1Z0A2_9RHOB</name>
<dbReference type="EMBL" id="SLVM01000004">
    <property type="protein sequence ID" value="TCM86563.1"/>
    <property type="molecule type" value="Genomic_DNA"/>
</dbReference>
<feature type="region of interest" description="Disordered" evidence="1">
    <location>
        <begin position="170"/>
        <end position="201"/>
    </location>
</feature>
<protein>
    <submittedName>
        <fullName evidence="2">Uncharacterized protein</fullName>
    </submittedName>
</protein>
<dbReference type="Proteomes" id="UP000295277">
    <property type="component" value="Unassembled WGS sequence"/>
</dbReference>
<reference evidence="2 3" key="1">
    <citation type="submission" date="2019-03" db="EMBL/GenBank/DDBJ databases">
        <title>Genomic Encyclopedia of Type Strains, Phase IV (KMG-IV): sequencing the most valuable type-strain genomes for metagenomic binning, comparative biology and taxonomic classification.</title>
        <authorList>
            <person name="Goeker M."/>
        </authorList>
    </citation>
    <scope>NUCLEOTIDE SEQUENCE [LARGE SCALE GENOMIC DNA]</scope>
    <source>
        <strain evidence="2 3">DSM 21153</strain>
    </source>
</reference>
<evidence type="ECO:0000256" key="1">
    <source>
        <dbReference type="SAM" id="MobiDB-lite"/>
    </source>
</evidence>
<gene>
    <name evidence="2" type="ORF">EV216_104115</name>
</gene>
<organism evidence="2 3">
    <name type="scientific">Rhodovulum steppense</name>
    <dbReference type="NCBI Taxonomy" id="540251"/>
    <lineage>
        <taxon>Bacteria</taxon>
        <taxon>Pseudomonadati</taxon>
        <taxon>Pseudomonadota</taxon>
        <taxon>Alphaproteobacteria</taxon>
        <taxon>Rhodobacterales</taxon>
        <taxon>Paracoccaceae</taxon>
        <taxon>Rhodovulum</taxon>
    </lineage>
</organism>
<dbReference type="InterPro" id="IPR036388">
    <property type="entry name" value="WH-like_DNA-bd_sf"/>
</dbReference>
<proteinExistence type="predicted"/>